<name>A0A8D8ULF6_9HEMI</name>
<protein>
    <submittedName>
        <fullName evidence="2">Uncharacterized protein</fullName>
    </submittedName>
</protein>
<accession>A0A8D8ULF6</accession>
<dbReference type="AlphaFoldDB" id="A0A8D8ULF6"/>
<reference evidence="2" key="1">
    <citation type="submission" date="2021-05" db="EMBL/GenBank/DDBJ databases">
        <authorList>
            <person name="Alioto T."/>
            <person name="Alioto T."/>
            <person name="Gomez Garrido J."/>
        </authorList>
    </citation>
    <scope>NUCLEOTIDE SEQUENCE</scope>
</reference>
<keyword evidence="1" id="KW-0812">Transmembrane</keyword>
<keyword evidence="1" id="KW-0472">Membrane</keyword>
<proteinExistence type="predicted"/>
<feature type="transmembrane region" description="Helical" evidence="1">
    <location>
        <begin position="12"/>
        <end position="41"/>
    </location>
</feature>
<keyword evidence="1" id="KW-1133">Transmembrane helix</keyword>
<evidence type="ECO:0000256" key="1">
    <source>
        <dbReference type="SAM" id="Phobius"/>
    </source>
</evidence>
<evidence type="ECO:0000313" key="2">
    <source>
        <dbReference type="EMBL" id="CAG6707979.1"/>
    </source>
</evidence>
<dbReference type="EMBL" id="HBUF01344662">
    <property type="protein sequence ID" value="CAG6707979.1"/>
    <property type="molecule type" value="Transcribed_RNA"/>
</dbReference>
<sequence>MHFIRYLFYSSLFYSVLIHLINSLFFCCCLFQFVTFFYLILSLVTLCNKKNVPIKNVHSINGNLGILSNEGLDTHTNECMQERRIYIQERGIRISELMSVCKREVRCERERGKYVLEKVFDATFRMYGCKK</sequence>
<organism evidence="2">
    <name type="scientific">Cacopsylla melanoneura</name>
    <dbReference type="NCBI Taxonomy" id="428564"/>
    <lineage>
        <taxon>Eukaryota</taxon>
        <taxon>Metazoa</taxon>
        <taxon>Ecdysozoa</taxon>
        <taxon>Arthropoda</taxon>
        <taxon>Hexapoda</taxon>
        <taxon>Insecta</taxon>
        <taxon>Pterygota</taxon>
        <taxon>Neoptera</taxon>
        <taxon>Paraneoptera</taxon>
        <taxon>Hemiptera</taxon>
        <taxon>Sternorrhyncha</taxon>
        <taxon>Psylloidea</taxon>
        <taxon>Psyllidae</taxon>
        <taxon>Psyllinae</taxon>
        <taxon>Cacopsylla</taxon>
    </lineage>
</organism>